<keyword evidence="1" id="KW-0472">Membrane</keyword>
<keyword evidence="1" id="KW-1133">Transmembrane helix</keyword>
<dbReference type="Proteomes" id="UP000198517">
    <property type="component" value="Unassembled WGS sequence"/>
</dbReference>
<feature type="transmembrane region" description="Helical" evidence="1">
    <location>
        <begin position="46"/>
        <end position="64"/>
    </location>
</feature>
<evidence type="ECO:0008006" key="4">
    <source>
        <dbReference type="Google" id="ProtNLM"/>
    </source>
</evidence>
<reference evidence="2 3" key="1">
    <citation type="submission" date="2016-10" db="EMBL/GenBank/DDBJ databases">
        <authorList>
            <person name="de Groot N.N."/>
        </authorList>
    </citation>
    <scope>NUCLEOTIDE SEQUENCE [LARGE SCALE GENOMIC DNA]</scope>
    <source>
        <strain evidence="2 3">DSM 24015</strain>
    </source>
</reference>
<evidence type="ECO:0000256" key="1">
    <source>
        <dbReference type="SAM" id="Phobius"/>
    </source>
</evidence>
<evidence type="ECO:0000313" key="3">
    <source>
        <dbReference type="Proteomes" id="UP000198517"/>
    </source>
</evidence>
<gene>
    <name evidence="2" type="ORF">SAMN05421544_10223</name>
</gene>
<proteinExistence type="predicted"/>
<dbReference type="EMBL" id="FNAS01000002">
    <property type="protein sequence ID" value="SDD99716.1"/>
    <property type="molecule type" value="Genomic_DNA"/>
</dbReference>
<name>A0A1G6ZD97_9FLAO</name>
<evidence type="ECO:0000313" key="2">
    <source>
        <dbReference type="EMBL" id="SDD99716.1"/>
    </source>
</evidence>
<sequence length="103" mass="11632">MGYYLYKGLKKPLVLFGLKDKYIYQAIGSAVGTIVISVFLSNIIGFLGMLASLGAGGLVVWMIYKKQDKKGLYNKKRNDGEIHIVPSRMKTKIINKKYEKQKV</sequence>
<keyword evidence="3" id="KW-1185">Reference proteome</keyword>
<dbReference type="AlphaFoldDB" id="A0A1G6ZD97"/>
<feature type="transmembrane region" description="Helical" evidence="1">
    <location>
        <begin position="21"/>
        <end position="40"/>
    </location>
</feature>
<accession>A0A1G6ZD97</accession>
<dbReference type="STRING" id="1071918.SAMN05421544_10223"/>
<protein>
    <recommendedName>
        <fullName evidence="4">DUF4133 domain-containing protein</fullName>
    </recommendedName>
</protein>
<organism evidence="2 3">
    <name type="scientific">Riemerella columbipharyngis</name>
    <dbReference type="NCBI Taxonomy" id="1071918"/>
    <lineage>
        <taxon>Bacteria</taxon>
        <taxon>Pseudomonadati</taxon>
        <taxon>Bacteroidota</taxon>
        <taxon>Flavobacteriia</taxon>
        <taxon>Flavobacteriales</taxon>
        <taxon>Weeksellaceae</taxon>
        <taxon>Riemerella</taxon>
    </lineage>
</organism>
<dbReference type="RefSeq" id="WP_092735770.1">
    <property type="nucleotide sequence ID" value="NZ_FNAS01000002.1"/>
</dbReference>
<dbReference type="OrthoDB" id="1048241at2"/>
<keyword evidence="1" id="KW-0812">Transmembrane</keyword>